<gene>
    <name evidence="1" type="ORF">M378DRAFT_167474</name>
</gene>
<dbReference type="AlphaFoldDB" id="A0A0C2WHL4"/>
<sequence length="56" mass="6378">MLEGRLQAVKNSDQVSLLKMVGLCGRIKVGTHQMRLKALGKAGIEIEFHRESSWYY</sequence>
<dbReference type="EMBL" id="KN818290">
    <property type="protein sequence ID" value="KIL60967.1"/>
    <property type="molecule type" value="Genomic_DNA"/>
</dbReference>
<dbReference type="InParanoid" id="A0A0C2WHL4"/>
<proteinExistence type="predicted"/>
<evidence type="ECO:0000313" key="2">
    <source>
        <dbReference type="Proteomes" id="UP000054549"/>
    </source>
</evidence>
<organism evidence="1 2">
    <name type="scientific">Amanita muscaria (strain Koide BX008)</name>
    <dbReference type="NCBI Taxonomy" id="946122"/>
    <lineage>
        <taxon>Eukaryota</taxon>
        <taxon>Fungi</taxon>
        <taxon>Dikarya</taxon>
        <taxon>Basidiomycota</taxon>
        <taxon>Agaricomycotina</taxon>
        <taxon>Agaricomycetes</taxon>
        <taxon>Agaricomycetidae</taxon>
        <taxon>Agaricales</taxon>
        <taxon>Pluteineae</taxon>
        <taxon>Amanitaceae</taxon>
        <taxon>Amanita</taxon>
    </lineage>
</organism>
<accession>A0A0C2WHL4</accession>
<reference evidence="1 2" key="1">
    <citation type="submission" date="2014-04" db="EMBL/GenBank/DDBJ databases">
        <title>Evolutionary Origins and Diversification of the Mycorrhizal Mutualists.</title>
        <authorList>
            <consortium name="DOE Joint Genome Institute"/>
            <consortium name="Mycorrhizal Genomics Consortium"/>
            <person name="Kohler A."/>
            <person name="Kuo A."/>
            <person name="Nagy L.G."/>
            <person name="Floudas D."/>
            <person name="Copeland A."/>
            <person name="Barry K.W."/>
            <person name="Cichocki N."/>
            <person name="Veneault-Fourrey C."/>
            <person name="LaButti K."/>
            <person name="Lindquist E.A."/>
            <person name="Lipzen A."/>
            <person name="Lundell T."/>
            <person name="Morin E."/>
            <person name="Murat C."/>
            <person name="Riley R."/>
            <person name="Ohm R."/>
            <person name="Sun H."/>
            <person name="Tunlid A."/>
            <person name="Henrissat B."/>
            <person name="Grigoriev I.V."/>
            <person name="Hibbett D.S."/>
            <person name="Martin F."/>
        </authorList>
    </citation>
    <scope>NUCLEOTIDE SEQUENCE [LARGE SCALE GENOMIC DNA]</scope>
    <source>
        <strain evidence="1 2">Koide BX008</strain>
    </source>
</reference>
<protein>
    <submittedName>
        <fullName evidence="1">Uncharacterized protein</fullName>
    </submittedName>
</protein>
<keyword evidence="2" id="KW-1185">Reference proteome</keyword>
<name>A0A0C2WHL4_AMAMK</name>
<dbReference type="Proteomes" id="UP000054549">
    <property type="component" value="Unassembled WGS sequence"/>
</dbReference>
<dbReference type="HOGENOM" id="CLU_3013736_0_0_1"/>
<evidence type="ECO:0000313" key="1">
    <source>
        <dbReference type="EMBL" id="KIL60967.1"/>
    </source>
</evidence>